<dbReference type="EMBL" id="FORR01000016">
    <property type="protein sequence ID" value="SFJ66019.1"/>
    <property type="molecule type" value="Genomic_DNA"/>
</dbReference>
<sequence length="56" mass="6153">MTQKRVELKKSVPKKVPVSHQSGTGFLYFALFGMQVGVPTILLNEQAMQKKMGTSG</sequence>
<protein>
    <submittedName>
        <fullName evidence="2">Uncharacterized protein</fullName>
    </submittedName>
</protein>
<keyword evidence="3" id="KW-1185">Reference proteome</keyword>
<feature type="transmembrane region" description="Helical" evidence="1">
    <location>
        <begin position="25"/>
        <end position="43"/>
    </location>
</feature>
<keyword evidence="1" id="KW-1133">Transmembrane helix</keyword>
<keyword evidence="1" id="KW-0812">Transmembrane</keyword>
<evidence type="ECO:0000313" key="2">
    <source>
        <dbReference type="EMBL" id="SFJ66019.1"/>
    </source>
</evidence>
<dbReference type="AlphaFoldDB" id="A0A1I3T6U4"/>
<keyword evidence="1" id="KW-0472">Membrane</keyword>
<dbReference type="STRING" id="46223.SAMN05421852_1166"/>
<gene>
    <name evidence="2" type="ORF">SAMN05421852_1166</name>
</gene>
<reference evidence="2 3" key="1">
    <citation type="submission" date="2016-10" db="EMBL/GenBank/DDBJ databases">
        <authorList>
            <person name="de Groot N.N."/>
        </authorList>
    </citation>
    <scope>NUCLEOTIDE SEQUENCE [LARGE SCALE GENOMIC DNA]</scope>
    <source>
        <strain evidence="2 3">DSM 44778</strain>
    </source>
</reference>
<proteinExistence type="predicted"/>
<accession>A0A1I3T6U4</accession>
<organism evidence="2 3">
    <name type="scientific">Thermoflavimicrobium dichotomicum</name>
    <dbReference type="NCBI Taxonomy" id="46223"/>
    <lineage>
        <taxon>Bacteria</taxon>
        <taxon>Bacillati</taxon>
        <taxon>Bacillota</taxon>
        <taxon>Bacilli</taxon>
        <taxon>Bacillales</taxon>
        <taxon>Thermoactinomycetaceae</taxon>
        <taxon>Thermoflavimicrobium</taxon>
    </lineage>
</organism>
<dbReference type="Proteomes" id="UP000199545">
    <property type="component" value="Unassembled WGS sequence"/>
</dbReference>
<evidence type="ECO:0000256" key="1">
    <source>
        <dbReference type="SAM" id="Phobius"/>
    </source>
</evidence>
<evidence type="ECO:0000313" key="3">
    <source>
        <dbReference type="Proteomes" id="UP000199545"/>
    </source>
</evidence>
<name>A0A1I3T6U4_9BACL</name>